<comment type="caution">
    <text evidence="3">The sequence shown here is derived from an EMBL/GenBank/DDBJ whole genome shotgun (WGS) entry which is preliminary data.</text>
</comment>
<dbReference type="EMBL" id="JACEFF010000281">
    <property type="protein sequence ID" value="KAH9640511.1"/>
    <property type="molecule type" value="Genomic_DNA"/>
</dbReference>
<evidence type="ECO:0000313" key="2">
    <source>
        <dbReference type="EMBL" id="KAH9635337.1"/>
    </source>
</evidence>
<organism evidence="3 5">
    <name type="scientific">Spodoptera exigua</name>
    <name type="common">Beet armyworm</name>
    <name type="synonym">Noctua fulgens</name>
    <dbReference type="NCBI Taxonomy" id="7107"/>
    <lineage>
        <taxon>Eukaryota</taxon>
        <taxon>Metazoa</taxon>
        <taxon>Ecdysozoa</taxon>
        <taxon>Arthropoda</taxon>
        <taxon>Hexapoda</taxon>
        <taxon>Insecta</taxon>
        <taxon>Pterygota</taxon>
        <taxon>Neoptera</taxon>
        <taxon>Endopterygota</taxon>
        <taxon>Lepidoptera</taxon>
        <taxon>Glossata</taxon>
        <taxon>Ditrysia</taxon>
        <taxon>Noctuoidea</taxon>
        <taxon>Noctuidae</taxon>
        <taxon>Amphipyrinae</taxon>
        <taxon>Spodoptera</taxon>
    </lineage>
</organism>
<accession>A0A922MG13</accession>
<dbReference type="EMBL" id="JACEFF010000561">
    <property type="protein sequence ID" value="KAH9635337.1"/>
    <property type="molecule type" value="Genomic_DNA"/>
</dbReference>
<name>A0A922MG13_SPOEX</name>
<sequence>MYEIEESPEENKEIDEKIQKKIVLNKTKGIPSKPNAVSLLEKTADSNSFNEKGLTKKLSEESIELDRDE</sequence>
<dbReference type="AlphaFoldDB" id="A0A922MG13"/>
<reference evidence="3" key="1">
    <citation type="journal article" date="2021" name="G3 (Bethesda)">
        <title>Genome and transcriptome analysis of the beet armyworm Spodoptera exigua reveals targets for pest control. .</title>
        <authorList>
            <person name="Simon S."/>
            <person name="Breeschoten T."/>
            <person name="Jansen H.J."/>
            <person name="Dirks R.P."/>
            <person name="Schranz M.E."/>
            <person name="Ros V.I.D."/>
        </authorList>
    </citation>
    <scope>NUCLEOTIDE SEQUENCE</scope>
    <source>
        <strain evidence="3">TB_SE_WUR_2020</strain>
    </source>
</reference>
<protein>
    <submittedName>
        <fullName evidence="3">Uncharacterized protein</fullName>
    </submittedName>
</protein>
<feature type="region of interest" description="Disordered" evidence="1">
    <location>
        <begin position="50"/>
        <end position="69"/>
    </location>
</feature>
<gene>
    <name evidence="3" type="ORF">HF086_002483</name>
    <name evidence="2" type="ORF">HF086_017903</name>
    <name evidence="4" type="ORF">HF086_018177</name>
</gene>
<evidence type="ECO:0000313" key="3">
    <source>
        <dbReference type="EMBL" id="KAH9635923.1"/>
    </source>
</evidence>
<evidence type="ECO:0000313" key="4">
    <source>
        <dbReference type="EMBL" id="KAH9640511.1"/>
    </source>
</evidence>
<dbReference type="Proteomes" id="UP000814243">
    <property type="component" value="Unassembled WGS sequence"/>
</dbReference>
<dbReference type="EMBL" id="JACEFF010000528">
    <property type="protein sequence ID" value="KAH9635923.1"/>
    <property type="molecule type" value="Genomic_DNA"/>
</dbReference>
<evidence type="ECO:0000313" key="5">
    <source>
        <dbReference type="Proteomes" id="UP000814243"/>
    </source>
</evidence>
<evidence type="ECO:0000256" key="1">
    <source>
        <dbReference type="SAM" id="MobiDB-lite"/>
    </source>
</evidence>
<proteinExistence type="predicted"/>